<dbReference type="SUPFAM" id="SSF46785">
    <property type="entry name" value="Winged helix' DNA-binding domain"/>
    <property type="match status" value="1"/>
</dbReference>
<dbReference type="PANTHER" id="PTHR42756:SF1">
    <property type="entry name" value="TRANSCRIPTIONAL REPRESSOR OF EMRAB OPERON"/>
    <property type="match status" value="1"/>
</dbReference>
<evidence type="ECO:0000256" key="2">
    <source>
        <dbReference type="ARBA" id="ARBA00023125"/>
    </source>
</evidence>
<dbReference type="EMBL" id="BQXS01006450">
    <property type="protein sequence ID" value="GKT20017.1"/>
    <property type="molecule type" value="Genomic_DNA"/>
</dbReference>
<dbReference type="PANTHER" id="PTHR42756">
    <property type="entry name" value="TRANSCRIPTIONAL REGULATOR, MARR"/>
    <property type="match status" value="1"/>
</dbReference>
<reference evidence="5" key="1">
    <citation type="submission" date="2022-03" db="EMBL/GenBank/DDBJ databases">
        <title>Draft genome sequence of Aduncisulcus paluster, a free-living microaerophilic Fornicata.</title>
        <authorList>
            <person name="Yuyama I."/>
            <person name="Kume K."/>
            <person name="Tamura T."/>
            <person name="Inagaki Y."/>
            <person name="Hashimoto T."/>
        </authorList>
    </citation>
    <scope>NUCLEOTIDE SEQUENCE</scope>
    <source>
        <strain evidence="5">NY0171</strain>
    </source>
</reference>
<evidence type="ECO:0000313" key="5">
    <source>
        <dbReference type="EMBL" id="GKT20017.1"/>
    </source>
</evidence>
<dbReference type="InterPro" id="IPR036388">
    <property type="entry name" value="WH-like_DNA-bd_sf"/>
</dbReference>
<keyword evidence="2" id="KW-0238">DNA-binding</keyword>
<evidence type="ECO:0000256" key="3">
    <source>
        <dbReference type="ARBA" id="ARBA00023163"/>
    </source>
</evidence>
<dbReference type="Proteomes" id="UP001057375">
    <property type="component" value="Unassembled WGS sequence"/>
</dbReference>
<organism evidence="5 6">
    <name type="scientific">Aduncisulcus paluster</name>
    <dbReference type="NCBI Taxonomy" id="2918883"/>
    <lineage>
        <taxon>Eukaryota</taxon>
        <taxon>Metamonada</taxon>
        <taxon>Carpediemonas-like organisms</taxon>
        <taxon>Aduncisulcus</taxon>
    </lineage>
</organism>
<sequence>LDRLEKKGLMTRVKKEEDKRSFRLMPTDEGQQMLERKEVLHERVFTDVLSVLNAEEQSQFVELMDTVRERLKDRFPY</sequence>
<proteinExistence type="predicted"/>
<gene>
    <name evidence="5" type="ORF">ADUPG1_004363</name>
</gene>
<dbReference type="InterPro" id="IPR036390">
    <property type="entry name" value="WH_DNA-bd_sf"/>
</dbReference>
<protein>
    <recommendedName>
        <fullName evidence="4">HTH marR-type domain-containing protein</fullName>
    </recommendedName>
</protein>
<dbReference type="Gene3D" id="1.10.10.10">
    <property type="entry name" value="Winged helix-like DNA-binding domain superfamily/Winged helix DNA-binding domain"/>
    <property type="match status" value="1"/>
</dbReference>
<accession>A0ABQ5JWF8</accession>
<comment type="caution">
    <text evidence="5">The sequence shown here is derived from an EMBL/GenBank/DDBJ whole genome shotgun (WGS) entry which is preliminary data.</text>
</comment>
<keyword evidence="3" id="KW-0804">Transcription</keyword>
<name>A0ABQ5JWF8_9EUKA</name>
<evidence type="ECO:0000259" key="4">
    <source>
        <dbReference type="PROSITE" id="PS50995"/>
    </source>
</evidence>
<keyword evidence="1" id="KW-0805">Transcription regulation</keyword>
<keyword evidence="6" id="KW-1185">Reference proteome</keyword>
<evidence type="ECO:0000256" key="1">
    <source>
        <dbReference type="ARBA" id="ARBA00023015"/>
    </source>
</evidence>
<feature type="domain" description="HTH marR-type" evidence="4">
    <location>
        <begin position="1"/>
        <end position="69"/>
    </location>
</feature>
<evidence type="ECO:0000313" key="6">
    <source>
        <dbReference type="Proteomes" id="UP001057375"/>
    </source>
</evidence>
<dbReference type="InterPro" id="IPR000835">
    <property type="entry name" value="HTH_MarR-typ"/>
</dbReference>
<feature type="non-terminal residue" evidence="5">
    <location>
        <position position="1"/>
    </location>
</feature>
<dbReference type="PROSITE" id="PS50995">
    <property type="entry name" value="HTH_MARR_2"/>
    <property type="match status" value="1"/>
</dbReference>